<dbReference type="InterPro" id="IPR014729">
    <property type="entry name" value="Rossmann-like_a/b/a_fold"/>
</dbReference>
<keyword evidence="1" id="KW-0249">Electron transport</keyword>
<dbReference type="SMART" id="SM00893">
    <property type="entry name" value="ETF"/>
    <property type="match status" value="1"/>
</dbReference>
<keyword evidence="1" id="KW-0813">Transport</keyword>
<dbReference type="OrthoDB" id="5598152at2"/>
<dbReference type="SUPFAM" id="SSF52402">
    <property type="entry name" value="Adenine nucleotide alpha hydrolases-like"/>
    <property type="match status" value="1"/>
</dbReference>
<protein>
    <submittedName>
        <fullName evidence="3">Electron transfer flavoprotein beta-subunit</fullName>
    </submittedName>
</protein>
<organism evidence="3 4">
    <name type="scientific">Paraburkholderia piptadeniae</name>
    <dbReference type="NCBI Taxonomy" id="1701573"/>
    <lineage>
        <taxon>Bacteria</taxon>
        <taxon>Pseudomonadati</taxon>
        <taxon>Pseudomonadota</taxon>
        <taxon>Betaproteobacteria</taxon>
        <taxon>Burkholderiales</taxon>
        <taxon>Burkholderiaceae</taxon>
        <taxon>Paraburkholderia</taxon>
    </lineage>
</organism>
<accession>A0A1N7SSP5</accession>
<evidence type="ECO:0000256" key="1">
    <source>
        <dbReference type="ARBA" id="ARBA00022982"/>
    </source>
</evidence>
<name>A0A1N7SSP5_9BURK</name>
<comment type="caution">
    <text evidence="3">The sequence shown here is derived from an EMBL/GenBank/DDBJ whole genome shotgun (WGS) entry which is preliminary data.</text>
</comment>
<dbReference type="Proteomes" id="UP000195569">
    <property type="component" value="Unassembled WGS sequence"/>
</dbReference>
<gene>
    <name evidence="3" type="ORF">BN2476_800009</name>
</gene>
<evidence type="ECO:0000313" key="4">
    <source>
        <dbReference type="Proteomes" id="UP000195569"/>
    </source>
</evidence>
<keyword evidence="4" id="KW-1185">Reference proteome</keyword>
<feature type="domain" description="Electron transfer flavoprotein alpha/beta-subunit N-terminal" evidence="2">
    <location>
        <begin position="16"/>
        <end position="198"/>
    </location>
</feature>
<dbReference type="RefSeq" id="WP_087739064.1">
    <property type="nucleotide sequence ID" value="NZ_CYGY02000080.1"/>
</dbReference>
<sequence>MNAASQLHRIAVLVSTGRHPVSSAPQYSRNDAAALEIGQRLAGKHHAQLDVIHAGDAANPALVDYLALGAREVEVLTCAADEDMALALSARVRDYDLVLTGTRGEGAFDTGMLHYRVAAALGRALIGSAVDVDVSAGRAVIRQFLPKGLRRRVAATLPAVVAVHPLANARPRYAYARMRSGKIRPVPVSRFVDSEADAWTLGPVERKPVRLAPAEKRSGHARMLPATTTESRGGSVVIEGTAVEKAQMILGYLREHQLVDY</sequence>
<evidence type="ECO:0000313" key="3">
    <source>
        <dbReference type="EMBL" id="SIT50360.1"/>
    </source>
</evidence>
<dbReference type="Pfam" id="PF01012">
    <property type="entry name" value="ETF"/>
    <property type="match status" value="1"/>
</dbReference>
<dbReference type="EMBL" id="CYGY02000080">
    <property type="protein sequence ID" value="SIT50360.1"/>
    <property type="molecule type" value="Genomic_DNA"/>
</dbReference>
<proteinExistence type="predicted"/>
<dbReference type="InterPro" id="IPR014730">
    <property type="entry name" value="ETF_a/b_N"/>
</dbReference>
<dbReference type="AlphaFoldDB" id="A0A1N7SSP5"/>
<evidence type="ECO:0000259" key="2">
    <source>
        <dbReference type="SMART" id="SM00893"/>
    </source>
</evidence>
<dbReference type="Gene3D" id="3.40.50.620">
    <property type="entry name" value="HUPs"/>
    <property type="match status" value="1"/>
</dbReference>
<reference evidence="3" key="1">
    <citation type="submission" date="2016-12" db="EMBL/GenBank/DDBJ databases">
        <authorList>
            <person name="Moulin L."/>
        </authorList>
    </citation>
    <scope>NUCLEOTIDE SEQUENCE [LARGE SCALE GENOMIC DNA]</scope>
    <source>
        <strain evidence="3">STM 7183</strain>
    </source>
</reference>